<evidence type="ECO:0000256" key="4">
    <source>
        <dbReference type="ARBA" id="ARBA00022676"/>
    </source>
</evidence>
<keyword evidence="7 13" id="KW-0735">Signal-anchor</keyword>
<protein>
    <recommendedName>
        <fullName evidence="13">Hexosyltransferase</fullName>
        <ecNumber evidence="13">2.4.1.-</ecNumber>
    </recommendedName>
</protein>
<keyword evidence="4 13" id="KW-0328">Glycosyltransferase</keyword>
<keyword evidence="12" id="KW-0325">Glycoprotein</keyword>
<keyword evidence="9 13" id="KW-0333">Golgi apparatus</keyword>
<dbReference type="GeneTree" id="ENSGT00940000163421"/>
<reference evidence="14" key="3">
    <citation type="submission" date="2025-09" db="UniProtKB">
        <authorList>
            <consortium name="Ensembl"/>
        </authorList>
    </citation>
    <scope>IDENTIFICATION</scope>
</reference>
<accession>A0A3P8X594</accession>
<evidence type="ECO:0000256" key="13">
    <source>
        <dbReference type="RuleBase" id="RU363063"/>
    </source>
</evidence>
<comment type="pathway">
    <text evidence="2">Protein modification; protein glycosylation.</text>
</comment>
<evidence type="ECO:0000256" key="8">
    <source>
        <dbReference type="ARBA" id="ARBA00022989"/>
    </source>
</evidence>
<keyword evidence="10" id="KW-0443">Lipid metabolism</keyword>
<evidence type="ECO:0000313" key="14">
    <source>
        <dbReference type="Ensembl" id="ENSCSEP00000032475.1"/>
    </source>
</evidence>
<keyword evidence="11 13" id="KW-0472">Membrane</keyword>
<dbReference type="OMA" id="YWERIRQ"/>
<dbReference type="EC" id="2.4.1.-" evidence="13"/>
<dbReference type="GO" id="GO:0006629">
    <property type="term" value="P:lipid metabolic process"/>
    <property type="evidence" value="ECO:0007669"/>
    <property type="project" value="UniProtKB-KW"/>
</dbReference>
<evidence type="ECO:0000256" key="11">
    <source>
        <dbReference type="ARBA" id="ARBA00023136"/>
    </source>
</evidence>
<keyword evidence="6 13" id="KW-0812">Transmembrane</keyword>
<reference evidence="14 15" key="1">
    <citation type="journal article" date="2014" name="Nat. Genet.">
        <title>Whole-genome sequence of a flatfish provides insights into ZW sex chromosome evolution and adaptation to a benthic lifestyle.</title>
        <authorList>
            <person name="Chen S."/>
            <person name="Zhang G."/>
            <person name="Shao C."/>
            <person name="Huang Q."/>
            <person name="Liu G."/>
            <person name="Zhang P."/>
            <person name="Song W."/>
            <person name="An N."/>
            <person name="Chalopin D."/>
            <person name="Volff J.N."/>
            <person name="Hong Y."/>
            <person name="Li Q."/>
            <person name="Sha Z."/>
            <person name="Zhou H."/>
            <person name="Xie M."/>
            <person name="Yu Q."/>
            <person name="Liu Y."/>
            <person name="Xiang H."/>
            <person name="Wang N."/>
            <person name="Wu K."/>
            <person name="Yang C."/>
            <person name="Zhou Q."/>
            <person name="Liao X."/>
            <person name="Yang L."/>
            <person name="Hu Q."/>
            <person name="Zhang J."/>
            <person name="Meng L."/>
            <person name="Jin L."/>
            <person name="Tian Y."/>
            <person name="Lian J."/>
            <person name="Yang J."/>
            <person name="Miao G."/>
            <person name="Liu S."/>
            <person name="Liang Z."/>
            <person name="Yan F."/>
            <person name="Li Y."/>
            <person name="Sun B."/>
            <person name="Zhang H."/>
            <person name="Zhang J."/>
            <person name="Zhu Y."/>
            <person name="Du M."/>
            <person name="Zhao Y."/>
            <person name="Schartl M."/>
            <person name="Tang Q."/>
            <person name="Wang J."/>
        </authorList>
    </citation>
    <scope>NUCLEOTIDE SEQUENCE</scope>
</reference>
<dbReference type="Proteomes" id="UP000265120">
    <property type="component" value="Chromosome 9"/>
</dbReference>
<evidence type="ECO:0000256" key="10">
    <source>
        <dbReference type="ARBA" id="ARBA00023098"/>
    </source>
</evidence>
<dbReference type="InParanoid" id="A0A3P8X594"/>
<evidence type="ECO:0000256" key="1">
    <source>
        <dbReference type="ARBA" id="ARBA00004323"/>
    </source>
</evidence>
<dbReference type="PANTHER" id="PTHR11214">
    <property type="entry name" value="BETA-1,3-N-ACETYLGLUCOSAMINYLTRANSFERASE"/>
    <property type="match status" value="1"/>
</dbReference>
<reference evidence="14" key="2">
    <citation type="submission" date="2025-08" db="UniProtKB">
        <authorList>
            <consortium name="Ensembl"/>
        </authorList>
    </citation>
    <scope>IDENTIFICATION</scope>
</reference>
<dbReference type="GO" id="GO:0008499">
    <property type="term" value="F:N-acetyl-beta-D-glucosaminide beta-(1,3)-galactosyltransferase activity"/>
    <property type="evidence" value="ECO:0007669"/>
    <property type="project" value="TreeGrafter"/>
</dbReference>
<evidence type="ECO:0000256" key="3">
    <source>
        <dbReference type="ARBA" id="ARBA00008661"/>
    </source>
</evidence>
<evidence type="ECO:0000256" key="7">
    <source>
        <dbReference type="ARBA" id="ARBA00022968"/>
    </source>
</evidence>
<dbReference type="Pfam" id="PF01762">
    <property type="entry name" value="Galactosyl_T"/>
    <property type="match status" value="1"/>
</dbReference>
<proteinExistence type="inferred from homology"/>
<evidence type="ECO:0000256" key="5">
    <source>
        <dbReference type="ARBA" id="ARBA00022679"/>
    </source>
</evidence>
<evidence type="ECO:0000256" key="6">
    <source>
        <dbReference type="ARBA" id="ARBA00022692"/>
    </source>
</evidence>
<evidence type="ECO:0000256" key="9">
    <source>
        <dbReference type="ARBA" id="ARBA00023034"/>
    </source>
</evidence>
<dbReference type="GO" id="GO:0006493">
    <property type="term" value="P:protein O-linked glycosylation"/>
    <property type="evidence" value="ECO:0007669"/>
    <property type="project" value="TreeGrafter"/>
</dbReference>
<dbReference type="Gene3D" id="3.90.550.50">
    <property type="match status" value="1"/>
</dbReference>
<evidence type="ECO:0000256" key="2">
    <source>
        <dbReference type="ARBA" id="ARBA00004922"/>
    </source>
</evidence>
<dbReference type="GO" id="GO:0000139">
    <property type="term" value="C:Golgi membrane"/>
    <property type="evidence" value="ECO:0007669"/>
    <property type="project" value="UniProtKB-SubCell"/>
</dbReference>
<dbReference type="InterPro" id="IPR002659">
    <property type="entry name" value="Glyco_trans_31"/>
</dbReference>
<evidence type="ECO:0000313" key="15">
    <source>
        <dbReference type="Proteomes" id="UP000265120"/>
    </source>
</evidence>
<keyword evidence="5" id="KW-0808">Transferase</keyword>
<dbReference type="FunFam" id="3.90.550.50:FF:000001">
    <property type="entry name" value="Hexosyltransferase"/>
    <property type="match status" value="1"/>
</dbReference>
<dbReference type="PANTHER" id="PTHR11214:SF115">
    <property type="entry name" value="HEXOSYLTRANSFERASE"/>
    <property type="match status" value="1"/>
</dbReference>
<name>A0A3P8X594_CYNSE</name>
<comment type="subcellular location">
    <subcellularLocation>
        <location evidence="1 13">Golgi apparatus membrane</location>
        <topology evidence="1 13">Single-pass type II membrane protein</topology>
    </subcellularLocation>
</comment>
<sequence>MAWKLWGHVPLLRKNLFNCYLRWREAVTTFSSRVGSMFTLSSKKDRNIFLFSLMERKTSQIKHMFVGILGLATIYIIYINTDRRWEMWNRPQVSYVSNNLSENIEEYEEPEFEDPGPYHVAYPKRYPVVMDNTYVCRTKNPFLILIIPVAPSNVEDRDAIRQTWGGEKMVHGQERRRERQRQLRWENEQHHDMIQSNFLDSYRNLTIKTMFMLEWVVENCRNTSYIMKIDSDMLVHVPNLVKLLVDSRTPEENYMSGLVWWHSPVLRDPGNRFYLPPEVITEPEYPPYPLGMAYIMSLDVPGKLLSVSTHIKPIYIEDAYLGMCLKFLGILPINPPEPGMFLVDPEHPLSDCNLSRVVAMTTPNIRLMKSYWDRIKDPQTKC</sequence>
<dbReference type="FunCoup" id="A0A3P8X594">
    <property type="interactions" value="8"/>
</dbReference>
<dbReference type="AlphaFoldDB" id="A0A3P8X594"/>
<keyword evidence="8 13" id="KW-1133">Transmembrane helix</keyword>
<evidence type="ECO:0000256" key="12">
    <source>
        <dbReference type="ARBA" id="ARBA00023180"/>
    </source>
</evidence>
<organism evidence="14 15">
    <name type="scientific">Cynoglossus semilaevis</name>
    <name type="common">Tongue sole</name>
    <dbReference type="NCBI Taxonomy" id="244447"/>
    <lineage>
        <taxon>Eukaryota</taxon>
        <taxon>Metazoa</taxon>
        <taxon>Chordata</taxon>
        <taxon>Craniata</taxon>
        <taxon>Vertebrata</taxon>
        <taxon>Euteleostomi</taxon>
        <taxon>Actinopterygii</taxon>
        <taxon>Neopterygii</taxon>
        <taxon>Teleostei</taxon>
        <taxon>Neoteleostei</taxon>
        <taxon>Acanthomorphata</taxon>
        <taxon>Carangaria</taxon>
        <taxon>Pleuronectiformes</taxon>
        <taxon>Pleuronectoidei</taxon>
        <taxon>Cynoglossidae</taxon>
        <taxon>Cynoglossinae</taxon>
        <taxon>Cynoglossus</taxon>
    </lineage>
</organism>
<keyword evidence="15" id="KW-1185">Reference proteome</keyword>
<feature type="transmembrane region" description="Helical" evidence="13">
    <location>
        <begin position="61"/>
        <end position="80"/>
    </location>
</feature>
<dbReference type="Ensembl" id="ENSCSET00000032896.1">
    <property type="protein sequence ID" value="ENSCSEP00000032475.1"/>
    <property type="gene ID" value="ENSCSEG00000020845.1"/>
</dbReference>
<comment type="similarity">
    <text evidence="3 13">Belongs to the glycosyltransferase 31 family.</text>
</comment>